<comment type="caution">
    <text evidence="3">The sequence shown here is derived from an EMBL/GenBank/DDBJ whole genome shotgun (WGS) entry which is preliminary data.</text>
</comment>
<dbReference type="InterPro" id="IPR029052">
    <property type="entry name" value="Metallo-depent_PP-like"/>
</dbReference>
<evidence type="ECO:0000259" key="2">
    <source>
        <dbReference type="SMART" id="SM00854"/>
    </source>
</evidence>
<dbReference type="Gene3D" id="3.60.21.10">
    <property type="match status" value="1"/>
</dbReference>
<comment type="similarity">
    <text evidence="1">Belongs to the CapA family.</text>
</comment>
<name>A0A916J0M3_9BURK</name>
<organism evidence="3 4">
    <name type="scientific">Cupriavidus yeoncheonensis</name>
    <dbReference type="NCBI Taxonomy" id="1462994"/>
    <lineage>
        <taxon>Bacteria</taxon>
        <taxon>Pseudomonadati</taxon>
        <taxon>Pseudomonadota</taxon>
        <taxon>Betaproteobacteria</taxon>
        <taxon>Burkholderiales</taxon>
        <taxon>Burkholderiaceae</taxon>
        <taxon>Cupriavidus</taxon>
    </lineage>
</organism>
<evidence type="ECO:0000313" key="3">
    <source>
        <dbReference type="EMBL" id="CAG2157780.1"/>
    </source>
</evidence>
<dbReference type="InterPro" id="IPR052169">
    <property type="entry name" value="CW_Biosynth-Accessory"/>
</dbReference>
<accession>A0A916J0M3</accession>
<dbReference type="CDD" id="cd07381">
    <property type="entry name" value="MPP_CapA"/>
    <property type="match status" value="1"/>
</dbReference>
<sequence>MRAIRLFLCGDVMTGRGIDQILPTPGNPRLHESVVHSAVEYVELAERRNGAIARPVSPVYIWGDALSELERRHPDVRIVNLETAITTCDDAWPGKGIHYRMHPANVTCLGAAGVDCAALANNHVLDWGRAGLEETVATLQAAGIAVAGAGRNEQEAALPAALAGPDGSRVLVFAFAMASAGTPSSWEATSRRPGVALLHDCSAASLGRLRDRIGAQRRGGDVVVVSIHWGPNWGYEVEPERRRFARALIDQAGVDVVHGHSSHHPIAVELHAGRPILYGCGDFINDYEGIGGYEAYRPDLALMVFVALDSAGGAAELRLVPLMRKRFRLGYAPPADLDWLQEVLSREGRAFGTHAARSDVHELRVWAD</sequence>
<protein>
    <submittedName>
        <fullName evidence="3">Polyglutamine synthesis accessory protein</fullName>
    </submittedName>
</protein>
<dbReference type="SMART" id="SM00854">
    <property type="entry name" value="PGA_cap"/>
    <property type="match status" value="1"/>
</dbReference>
<dbReference type="EMBL" id="CAJPUY010000038">
    <property type="protein sequence ID" value="CAG2157780.1"/>
    <property type="molecule type" value="Genomic_DNA"/>
</dbReference>
<dbReference type="RefSeq" id="WP_211950943.1">
    <property type="nucleotide sequence ID" value="NZ_CAJPUY010000038.1"/>
</dbReference>
<evidence type="ECO:0000256" key="1">
    <source>
        <dbReference type="ARBA" id="ARBA00005662"/>
    </source>
</evidence>
<dbReference type="Proteomes" id="UP000672934">
    <property type="component" value="Unassembled WGS sequence"/>
</dbReference>
<dbReference type="PANTHER" id="PTHR33393:SF11">
    <property type="entry name" value="POLYGLUTAMINE SYNTHESIS ACCESSORY PROTEIN RV0574C-RELATED"/>
    <property type="match status" value="1"/>
</dbReference>
<feature type="domain" description="Capsule synthesis protein CapA" evidence="2">
    <location>
        <begin position="5"/>
        <end position="287"/>
    </location>
</feature>
<dbReference type="Pfam" id="PF09587">
    <property type="entry name" value="PGA_cap"/>
    <property type="match status" value="1"/>
</dbReference>
<dbReference type="InterPro" id="IPR019079">
    <property type="entry name" value="Capsule_synth_CapA"/>
</dbReference>
<keyword evidence="4" id="KW-1185">Reference proteome</keyword>
<gene>
    <name evidence="3" type="ORF">LMG31506_06114</name>
</gene>
<dbReference type="PANTHER" id="PTHR33393">
    <property type="entry name" value="POLYGLUTAMINE SYNTHESIS ACCESSORY PROTEIN RV0574C-RELATED"/>
    <property type="match status" value="1"/>
</dbReference>
<dbReference type="AlphaFoldDB" id="A0A916J0M3"/>
<evidence type="ECO:0000313" key="4">
    <source>
        <dbReference type="Proteomes" id="UP000672934"/>
    </source>
</evidence>
<proteinExistence type="inferred from homology"/>
<dbReference type="SUPFAM" id="SSF56300">
    <property type="entry name" value="Metallo-dependent phosphatases"/>
    <property type="match status" value="1"/>
</dbReference>
<reference evidence="3" key="1">
    <citation type="submission" date="2021-03" db="EMBL/GenBank/DDBJ databases">
        <authorList>
            <person name="Peeters C."/>
        </authorList>
    </citation>
    <scope>NUCLEOTIDE SEQUENCE</scope>
    <source>
        <strain evidence="3">LMG 31506</strain>
    </source>
</reference>